<sequence length="179" mass="17982">MTPRPSSVTTAMVELILSGKASSTALANAHDVDVRVVDAGMIQSPRKPWPGHFIPQAVAPGTADLSQAPAMTVEQFDMVRALGAAEAQVAIDAGHRLLIAGETGIGNTAAAACLTHLVAGVEADTATGSGADADAAMRGIKRDIVTVAVDRLGGRNDKAKLTAIAGCGIVCATTNSIAG</sequence>
<proteinExistence type="predicted"/>
<dbReference type="Pfam" id="PF02277">
    <property type="entry name" value="DBI_PRT"/>
    <property type="match status" value="1"/>
</dbReference>
<keyword evidence="1" id="KW-0328">Glycosyltransferase</keyword>
<organism evidence="1 2">
    <name type="scientific">Sphingobium psychrophilum</name>
    <dbReference type="NCBI Taxonomy" id="2728834"/>
    <lineage>
        <taxon>Bacteria</taxon>
        <taxon>Pseudomonadati</taxon>
        <taxon>Pseudomonadota</taxon>
        <taxon>Alphaproteobacteria</taxon>
        <taxon>Sphingomonadales</taxon>
        <taxon>Sphingomonadaceae</taxon>
        <taxon>Sphingobium</taxon>
    </lineage>
</organism>
<evidence type="ECO:0000313" key="1">
    <source>
        <dbReference type="EMBL" id="NML12196.1"/>
    </source>
</evidence>
<keyword evidence="2" id="KW-1185">Reference proteome</keyword>
<dbReference type="InterPro" id="IPR036087">
    <property type="entry name" value="Nict_dMeBzImd_PRibTrfase_sf"/>
</dbReference>
<reference evidence="1 2" key="1">
    <citation type="submission" date="2020-04" db="EMBL/GenBank/DDBJ databases">
        <title>Sphingobium sp. AR-3-1 isolated from Arctic soil.</title>
        <authorList>
            <person name="Dahal R.H."/>
            <person name="Chaudhary D.K."/>
        </authorList>
    </citation>
    <scope>NUCLEOTIDE SEQUENCE [LARGE SCALE GENOMIC DNA]</scope>
    <source>
        <strain evidence="1 2">AR-3-1</strain>
    </source>
</reference>
<dbReference type="Gene3D" id="3.40.50.10210">
    <property type="match status" value="1"/>
</dbReference>
<accession>A0A7X9WYD5</accession>
<gene>
    <name evidence="1" type="ORF">HHL08_18940</name>
</gene>
<dbReference type="InterPro" id="IPR003200">
    <property type="entry name" value="Nict_dMeBzImd_PRibTrfase"/>
</dbReference>
<comment type="caution">
    <text evidence="1">The sequence shown here is derived from an EMBL/GenBank/DDBJ whole genome shotgun (WGS) entry which is preliminary data.</text>
</comment>
<protein>
    <submittedName>
        <fullName evidence="1">Nicotinate-nucleotide--dimethylbenzimidazole phosphoribosyltransferase</fullName>
    </submittedName>
</protein>
<keyword evidence="1" id="KW-0808">Transferase</keyword>
<dbReference type="GO" id="GO:0008939">
    <property type="term" value="F:nicotinate-nucleotide-dimethylbenzimidazole phosphoribosyltransferase activity"/>
    <property type="evidence" value="ECO:0007669"/>
    <property type="project" value="InterPro"/>
</dbReference>
<dbReference type="EMBL" id="JABBFV010000017">
    <property type="protein sequence ID" value="NML12196.1"/>
    <property type="molecule type" value="Genomic_DNA"/>
</dbReference>
<dbReference type="Proteomes" id="UP000519023">
    <property type="component" value="Unassembled WGS sequence"/>
</dbReference>
<name>A0A7X9WYD5_9SPHN</name>
<evidence type="ECO:0000313" key="2">
    <source>
        <dbReference type="Proteomes" id="UP000519023"/>
    </source>
</evidence>
<dbReference type="SUPFAM" id="SSF52733">
    <property type="entry name" value="Nicotinate mononucleotide:5,6-dimethylbenzimidazole phosphoribosyltransferase (CobT)"/>
    <property type="match status" value="1"/>
</dbReference>
<dbReference type="PANTHER" id="PTHR43463">
    <property type="entry name" value="NICOTINATE-NUCLEOTIDE--DIMETHYLBENZIMIDAZOLE PHOSPHORIBOSYLTRANSFERASE"/>
    <property type="match status" value="1"/>
</dbReference>
<dbReference type="AlphaFoldDB" id="A0A7X9WYD5"/>
<dbReference type="PANTHER" id="PTHR43463:SF1">
    <property type="entry name" value="NICOTINATE-NUCLEOTIDE--DIMETHYLBENZIMIDAZOLE PHOSPHORIBOSYLTRANSFERASE"/>
    <property type="match status" value="1"/>
</dbReference>